<dbReference type="GO" id="GO:0003723">
    <property type="term" value="F:RNA binding"/>
    <property type="evidence" value="ECO:0007669"/>
    <property type="project" value="UniProtKB-UniRule"/>
</dbReference>
<protein>
    <submittedName>
        <fullName evidence="7">1028_t:CDS:1</fullName>
    </submittedName>
</protein>
<keyword evidence="3" id="KW-0175">Coiled coil</keyword>
<dbReference type="SMART" id="SM00361">
    <property type="entry name" value="RRM_1"/>
    <property type="match status" value="1"/>
</dbReference>
<feature type="zinc finger region" description="C3H1-type" evidence="2">
    <location>
        <begin position="148"/>
        <end position="175"/>
    </location>
</feature>
<feature type="domain" description="C3H1-type" evidence="6">
    <location>
        <begin position="148"/>
        <end position="175"/>
    </location>
</feature>
<dbReference type="PROSITE" id="PS50103">
    <property type="entry name" value="ZF_C3H1"/>
    <property type="match status" value="1"/>
</dbReference>
<sequence length="277" mass="31281">MNSRCPACRRVYSEQTIEFTPISNEELARIKLEKRQKEREKKELEAMNRKHLANMRVVQKNLVYVIGLSPKIATEEILRSHDYFGQYGRIAKIVVNRRNTTSSSTPGVPATQPSVGVYITYHRKEDAAKAIAAVDGSMSDGKVLRASYGTTKYCTNYLQNTKCQNPTCMYLHEPGEEADSYTKEDLASVMFVLLTELFVFNSWSRKYHLKDHVNDKDAPSKGHAIGKVVSAPSSSFHVKKEPPHRVFGPDHDKTNHDDKDEGNLSATADSLMGHKFE</sequence>
<comment type="caution">
    <text evidence="7">The sequence shown here is derived from an EMBL/GenBank/DDBJ whole genome shotgun (WGS) entry which is preliminary data.</text>
</comment>
<dbReference type="InterPro" id="IPR035979">
    <property type="entry name" value="RBD_domain_sf"/>
</dbReference>
<dbReference type="PANTHER" id="PTHR12603">
    <property type="entry name" value="CCR4-NOT TRANSCRIPTION COMPLEX RELATED"/>
    <property type="match status" value="1"/>
</dbReference>
<accession>A0A9N9CRI7</accession>
<dbReference type="InterPro" id="IPR000504">
    <property type="entry name" value="RRM_dom"/>
</dbReference>
<dbReference type="InterPro" id="IPR034261">
    <property type="entry name" value="CNOT4_RRM"/>
</dbReference>
<dbReference type="Proteomes" id="UP000789572">
    <property type="component" value="Unassembled WGS sequence"/>
</dbReference>
<evidence type="ECO:0000256" key="3">
    <source>
        <dbReference type="SAM" id="Coils"/>
    </source>
</evidence>
<keyword evidence="2" id="KW-0862">Zinc</keyword>
<dbReference type="SUPFAM" id="SSF54928">
    <property type="entry name" value="RNA-binding domain, RBD"/>
    <property type="match status" value="1"/>
</dbReference>
<evidence type="ECO:0000259" key="6">
    <source>
        <dbReference type="PROSITE" id="PS50103"/>
    </source>
</evidence>
<evidence type="ECO:0000313" key="7">
    <source>
        <dbReference type="EMBL" id="CAG8612498.1"/>
    </source>
</evidence>
<dbReference type="InterPro" id="IPR000571">
    <property type="entry name" value="Znf_CCCH"/>
</dbReference>
<dbReference type="OrthoDB" id="1923159at2759"/>
<dbReference type="EMBL" id="CAJVPJ010002080">
    <property type="protein sequence ID" value="CAG8612498.1"/>
    <property type="molecule type" value="Genomic_DNA"/>
</dbReference>
<feature type="region of interest" description="Disordered" evidence="4">
    <location>
        <begin position="232"/>
        <end position="277"/>
    </location>
</feature>
<dbReference type="GO" id="GO:0030014">
    <property type="term" value="C:CCR4-NOT complex"/>
    <property type="evidence" value="ECO:0007669"/>
    <property type="project" value="InterPro"/>
</dbReference>
<proteinExistence type="predicted"/>
<evidence type="ECO:0000256" key="1">
    <source>
        <dbReference type="PROSITE-ProRule" id="PRU00176"/>
    </source>
</evidence>
<keyword evidence="2" id="KW-0479">Metal-binding</keyword>
<dbReference type="GO" id="GO:0004842">
    <property type="term" value="F:ubiquitin-protein transferase activity"/>
    <property type="evidence" value="ECO:0007669"/>
    <property type="project" value="InterPro"/>
</dbReference>
<dbReference type="InterPro" id="IPR039780">
    <property type="entry name" value="Mot2"/>
</dbReference>
<evidence type="ECO:0000256" key="4">
    <source>
        <dbReference type="SAM" id="MobiDB-lite"/>
    </source>
</evidence>
<dbReference type="Gene3D" id="3.30.70.330">
    <property type="match status" value="1"/>
</dbReference>
<dbReference type="AlphaFoldDB" id="A0A9N9CRI7"/>
<keyword evidence="1" id="KW-0694">RNA-binding</keyword>
<dbReference type="InterPro" id="IPR012677">
    <property type="entry name" value="Nucleotide-bd_a/b_plait_sf"/>
</dbReference>
<evidence type="ECO:0000259" key="5">
    <source>
        <dbReference type="PROSITE" id="PS50102"/>
    </source>
</evidence>
<dbReference type="GO" id="GO:0016567">
    <property type="term" value="P:protein ubiquitination"/>
    <property type="evidence" value="ECO:0007669"/>
    <property type="project" value="TreeGrafter"/>
</dbReference>
<keyword evidence="8" id="KW-1185">Reference proteome</keyword>
<evidence type="ECO:0000313" key="8">
    <source>
        <dbReference type="Proteomes" id="UP000789572"/>
    </source>
</evidence>
<dbReference type="FunFam" id="3.30.70.330:FF:000257">
    <property type="entry name" value="CCR4-NOT core complex subunit Not4"/>
    <property type="match status" value="1"/>
</dbReference>
<organism evidence="7 8">
    <name type="scientific">Paraglomus occultum</name>
    <dbReference type="NCBI Taxonomy" id="144539"/>
    <lineage>
        <taxon>Eukaryota</taxon>
        <taxon>Fungi</taxon>
        <taxon>Fungi incertae sedis</taxon>
        <taxon>Mucoromycota</taxon>
        <taxon>Glomeromycotina</taxon>
        <taxon>Glomeromycetes</taxon>
        <taxon>Paraglomerales</taxon>
        <taxon>Paraglomeraceae</taxon>
        <taxon>Paraglomus</taxon>
    </lineage>
</organism>
<name>A0A9N9CRI7_9GLOM</name>
<feature type="domain" description="RRM" evidence="5">
    <location>
        <begin position="61"/>
        <end position="151"/>
    </location>
</feature>
<feature type="coiled-coil region" evidence="3">
    <location>
        <begin position="27"/>
        <end position="61"/>
    </location>
</feature>
<keyword evidence="2" id="KW-0863">Zinc-finger</keyword>
<evidence type="ECO:0000256" key="2">
    <source>
        <dbReference type="PROSITE-ProRule" id="PRU00723"/>
    </source>
</evidence>
<reference evidence="7" key="1">
    <citation type="submission" date="2021-06" db="EMBL/GenBank/DDBJ databases">
        <authorList>
            <person name="Kallberg Y."/>
            <person name="Tangrot J."/>
            <person name="Rosling A."/>
        </authorList>
    </citation>
    <scope>NUCLEOTIDE SEQUENCE</scope>
    <source>
        <strain evidence="7">IA702</strain>
    </source>
</reference>
<dbReference type="PANTHER" id="PTHR12603:SF0">
    <property type="entry name" value="CCR4-NOT TRANSCRIPTION COMPLEX SUBUNIT 4"/>
    <property type="match status" value="1"/>
</dbReference>
<dbReference type="PROSITE" id="PS50102">
    <property type="entry name" value="RRM"/>
    <property type="match status" value="1"/>
</dbReference>
<feature type="compositionally biased region" description="Basic and acidic residues" evidence="4">
    <location>
        <begin position="238"/>
        <end position="262"/>
    </location>
</feature>
<dbReference type="InterPro" id="IPR003954">
    <property type="entry name" value="RRM_euk-type"/>
</dbReference>
<gene>
    <name evidence="7" type="ORF">POCULU_LOCUS8016</name>
</gene>
<dbReference type="CDD" id="cd12438">
    <property type="entry name" value="RRM_CNOT4"/>
    <property type="match status" value="1"/>
</dbReference>
<dbReference type="GO" id="GO:0008270">
    <property type="term" value="F:zinc ion binding"/>
    <property type="evidence" value="ECO:0007669"/>
    <property type="project" value="UniProtKB-KW"/>
</dbReference>